<name>A0AAN7SDI4_9COLE</name>
<accession>A0AAN7SDI4</accession>
<dbReference type="EMBL" id="JARPUR010000001">
    <property type="protein sequence ID" value="KAK4886516.1"/>
    <property type="molecule type" value="Genomic_DNA"/>
</dbReference>
<feature type="compositionally biased region" description="Low complexity" evidence="1">
    <location>
        <begin position="9"/>
        <end position="20"/>
    </location>
</feature>
<keyword evidence="3" id="KW-1185">Reference proteome</keyword>
<sequence>MDDKNNKKTSSTPSFTASASNRNKNVNKMHVKVIKHYQPMMQTRPDSAVAELPDFGISDDDYNTKNSHGINSTDMRTTGLKCTIRAITKPNSNIQHDSAVNLLTNTKESKTKQTKRISLQCNYKQTGKKVAICSKVTKNLKNSATTPKPNKNVKTDSQSYVNELKDEINEFKSSQTSLTKAADNLKAEIKEFRDSLTNIHMSSAKISDLKDSNYDTKAIQTSYNDLMRAYGHLLDENKEKLQSSEIDEISWSYNNLPFPSLIVPSTSICNKDSIFNSIPNWMFDKKDKNLNFNKSIVLKDISIISAGKESLPESLSYSNEDFLFANDSIRTIDNIRESNLPQDINSSKLSYSKILQPKYVKFDCSKVQINEDDFNKGKLENDSPNSYRSERKVNKHIIDSRTGENEKEANHESDHSELKLPVVLQSIPSLNIEGYVFFYYT</sequence>
<dbReference type="AlphaFoldDB" id="A0AAN7SDI4"/>
<reference evidence="3" key="1">
    <citation type="submission" date="2023-01" db="EMBL/GenBank/DDBJ databases">
        <title>Key to firefly adult light organ development and bioluminescence: homeobox transcription factors regulate luciferase expression and transportation to peroxisome.</title>
        <authorList>
            <person name="Fu X."/>
        </authorList>
    </citation>
    <scope>NUCLEOTIDE SEQUENCE [LARGE SCALE GENOMIC DNA]</scope>
</reference>
<feature type="compositionally biased region" description="Basic and acidic residues" evidence="1">
    <location>
        <begin position="388"/>
        <end position="415"/>
    </location>
</feature>
<evidence type="ECO:0000313" key="2">
    <source>
        <dbReference type="EMBL" id="KAK4886516.1"/>
    </source>
</evidence>
<proteinExistence type="predicted"/>
<evidence type="ECO:0000313" key="3">
    <source>
        <dbReference type="Proteomes" id="UP001353858"/>
    </source>
</evidence>
<protein>
    <submittedName>
        <fullName evidence="2">Uncharacterized protein</fullName>
    </submittedName>
</protein>
<dbReference type="Proteomes" id="UP001353858">
    <property type="component" value="Unassembled WGS sequence"/>
</dbReference>
<feature type="region of interest" description="Disordered" evidence="1">
    <location>
        <begin position="1"/>
        <end position="24"/>
    </location>
</feature>
<feature type="region of interest" description="Disordered" evidence="1">
    <location>
        <begin position="374"/>
        <end position="415"/>
    </location>
</feature>
<organism evidence="2 3">
    <name type="scientific">Aquatica leii</name>
    <dbReference type="NCBI Taxonomy" id="1421715"/>
    <lineage>
        <taxon>Eukaryota</taxon>
        <taxon>Metazoa</taxon>
        <taxon>Ecdysozoa</taxon>
        <taxon>Arthropoda</taxon>
        <taxon>Hexapoda</taxon>
        <taxon>Insecta</taxon>
        <taxon>Pterygota</taxon>
        <taxon>Neoptera</taxon>
        <taxon>Endopterygota</taxon>
        <taxon>Coleoptera</taxon>
        <taxon>Polyphaga</taxon>
        <taxon>Elateriformia</taxon>
        <taxon>Elateroidea</taxon>
        <taxon>Lampyridae</taxon>
        <taxon>Luciolinae</taxon>
        <taxon>Aquatica</taxon>
    </lineage>
</organism>
<gene>
    <name evidence="2" type="ORF">RN001_002787</name>
</gene>
<evidence type="ECO:0000256" key="1">
    <source>
        <dbReference type="SAM" id="MobiDB-lite"/>
    </source>
</evidence>
<comment type="caution">
    <text evidence="2">The sequence shown here is derived from an EMBL/GenBank/DDBJ whole genome shotgun (WGS) entry which is preliminary data.</text>
</comment>